<dbReference type="AlphaFoldDB" id="A0A1Q3CQP4"/>
<evidence type="ECO:0000259" key="7">
    <source>
        <dbReference type="PROSITE" id="PS51471"/>
    </source>
</evidence>
<dbReference type="InterPro" id="IPR026992">
    <property type="entry name" value="DIOX_N"/>
</dbReference>
<evidence type="ECO:0000256" key="6">
    <source>
        <dbReference type="RuleBase" id="RU003682"/>
    </source>
</evidence>
<dbReference type="PROSITE" id="PS51471">
    <property type="entry name" value="FE2OG_OXY"/>
    <property type="match status" value="1"/>
</dbReference>
<organism evidence="8 9">
    <name type="scientific">Cephalotus follicularis</name>
    <name type="common">Albany pitcher plant</name>
    <dbReference type="NCBI Taxonomy" id="3775"/>
    <lineage>
        <taxon>Eukaryota</taxon>
        <taxon>Viridiplantae</taxon>
        <taxon>Streptophyta</taxon>
        <taxon>Embryophyta</taxon>
        <taxon>Tracheophyta</taxon>
        <taxon>Spermatophyta</taxon>
        <taxon>Magnoliopsida</taxon>
        <taxon>eudicotyledons</taxon>
        <taxon>Gunneridae</taxon>
        <taxon>Pentapetalae</taxon>
        <taxon>rosids</taxon>
        <taxon>fabids</taxon>
        <taxon>Oxalidales</taxon>
        <taxon>Cephalotaceae</taxon>
        <taxon>Cephalotus</taxon>
    </lineage>
</organism>
<gene>
    <name evidence="8" type="ORF">CFOL_v3_25840</name>
</gene>
<keyword evidence="3 6" id="KW-0479">Metal-binding</keyword>
<evidence type="ECO:0000256" key="3">
    <source>
        <dbReference type="ARBA" id="ARBA00022723"/>
    </source>
</evidence>
<evidence type="ECO:0000313" key="9">
    <source>
        <dbReference type="Proteomes" id="UP000187406"/>
    </source>
</evidence>
<dbReference type="GO" id="GO:0051213">
    <property type="term" value="F:dioxygenase activity"/>
    <property type="evidence" value="ECO:0007669"/>
    <property type="project" value="UniProtKB-ARBA"/>
</dbReference>
<dbReference type="STRING" id="3775.A0A1Q3CQP4"/>
<keyword evidence="9" id="KW-1185">Reference proteome</keyword>
<dbReference type="PANTHER" id="PTHR10209:SF884">
    <property type="entry name" value="1-AMINOCYCLOPROPANE-1-CARBOXYLATE OXIDASE HOMOLOG 1-LIKE"/>
    <property type="match status" value="1"/>
</dbReference>
<reference evidence="9" key="1">
    <citation type="submission" date="2016-04" db="EMBL/GenBank/DDBJ databases">
        <title>Cephalotus genome sequencing.</title>
        <authorList>
            <person name="Fukushima K."/>
            <person name="Hasebe M."/>
            <person name="Fang X."/>
        </authorList>
    </citation>
    <scope>NUCLEOTIDE SEQUENCE [LARGE SCALE GENOMIC DNA]</scope>
    <source>
        <strain evidence="9">cv. St1</strain>
    </source>
</reference>
<dbReference type="InParanoid" id="A0A1Q3CQP4"/>
<dbReference type="OrthoDB" id="288590at2759"/>
<keyword evidence="5 6" id="KW-0408">Iron</keyword>
<evidence type="ECO:0000256" key="1">
    <source>
        <dbReference type="ARBA" id="ARBA00001962"/>
    </source>
</evidence>
<dbReference type="Pfam" id="PF03171">
    <property type="entry name" value="2OG-FeII_Oxy"/>
    <property type="match status" value="1"/>
</dbReference>
<accession>A0A1Q3CQP4</accession>
<dbReference type="FunCoup" id="A0A1Q3CQP4">
    <property type="interactions" value="475"/>
</dbReference>
<protein>
    <submittedName>
        <fullName evidence="8">2OG-FeII_Oxy domain-containing protein/DIOX_N domain-containing protein</fullName>
    </submittedName>
</protein>
<dbReference type="InterPro" id="IPR044861">
    <property type="entry name" value="IPNS-like_FE2OG_OXY"/>
</dbReference>
<dbReference type="Proteomes" id="UP000187406">
    <property type="component" value="Unassembled WGS sequence"/>
</dbReference>
<evidence type="ECO:0000256" key="2">
    <source>
        <dbReference type="ARBA" id="ARBA00008056"/>
    </source>
</evidence>
<proteinExistence type="inferred from homology"/>
<dbReference type="InterPro" id="IPR027443">
    <property type="entry name" value="IPNS-like_sf"/>
</dbReference>
<dbReference type="GO" id="GO:0046872">
    <property type="term" value="F:metal ion binding"/>
    <property type="evidence" value="ECO:0007669"/>
    <property type="project" value="UniProtKB-KW"/>
</dbReference>
<dbReference type="SUPFAM" id="SSF51197">
    <property type="entry name" value="Clavaminate synthase-like"/>
    <property type="match status" value="1"/>
</dbReference>
<comment type="cofactor">
    <cofactor evidence="1">
        <name>Fe cation</name>
        <dbReference type="ChEBI" id="CHEBI:24875"/>
    </cofactor>
</comment>
<evidence type="ECO:0000256" key="5">
    <source>
        <dbReference type="ARBA" id="ARBA00023004"/>
    </source>
</evidence>
<evidence type="ECO:0000313" key="8">
    <source>
        <dbReference type="EMBL" id="GAV82388.1"/>
    </source>
</evidence>
<comment type="caution">
    <text evidence="8">The sequence shown here is derived from an EMBL/GenBank/DDBJ whole genome shotgun (WGS) entry which is preliminary data.</text>
</comment>
<dbReference type="EMBL" id="BDDD01002623">
    <property type="protein sequence ID" value="GAV82388.1"/>
    <property type="molecule type" value="Genomic_DNA"/>
</dbReference>
<dbReference type="PANTHER" id="PTHR10209">
    <property type="entry name" value="OXIDOREDUCTASE, 2OG-FE II OXYGENASE FAMILY PROTEIN"/>
    <property type="match status" value="1"/>
</dbReference>
<comment type="similarity">
    <text evidence="2 6">Belongs to the iron/ascorbate-dependent oxidoreductase family.</text>
</comment>
<feature type="domain" description="Fe2OG dioxygenase" evidence="7">
    <location>
        <begin position="218"/>
        <end position="319"/>
    </location>
</feature>
<name>A0A1Q3CQP4_CEPFO</name>
<evidence type="ECO:0000256" key="4">
    <source>
        <dbReference type="ARBA" id="ARBA00023002"/>
    </source>
</evidence>
<sequence>MEFANTKTILGGSDCLYDRQSELKAFDDTKAGVKGLIDAGVKNLPRIFVHQQLNVDESVTPDDSHLSIPIIDLQGIDMESSLRAKAVEKIRYASEKWGFFQLVNHGIPVNVLDEMIDGIRKFNEQEIEIKKKYYSRDPTKKVTFVSNFDLYRLKAVTWKDTLSCAMFPNPPEKEELPEVCRDIVIDYSKQVMNLGLTLFELLSEALGLNSSHLKDMGCADGLLLWGHYSPPCPEPKQTMASSSHCDSNFITILLGDQMGGLQVLHQNQWVDLPPMHGGLIVNIGDFLQLISNDKFKSVNHRVLAKNEGPRISVACFMRSRKDQSLRLYGPIKELLSKENPPIYKEVSFDDYLAYYMSKGLDGTSSLPHFKFSRT</sequence>
<dbReference type="Gene3D" id="2.60.120.330">
    <property type="entry name" value="B-lactam Antibiotic, Isopenicillin N Synthase, Chain"/>
    <property type="match status" value="1"/>
</dbReference>
<dbReference type="Pfam" id="PF14226">
    <property type="entry name" value="DIOX_N"/>
    <property type="match status" value="1"/>
</dbReference>
<dbReference type="FunFam" id="2.60.120.330:FF:000005">
    <property type="entry name" value="1-aminocyclopropane-1-carboxylate oxidase homolog 1"/>
    <property type="match status" value="1"/>
</dbReference>
<dbReference type="InterPro" id="IPR005123">
    <property type="entry name" value="Oxoglu/Fe-dep_dioxygenase_dom"/>
</dbReference>
<keyword evidence="4 6" id="KW-0560">Oxidoreductase</keyword>